<dbReference type="SUPFAM" id="SSF74653">
    <property type="entry name" value="TolA/TonB C-terminal domain"/>
    <property type="match status" value="2"/>
</dbReference>
<protein>
    <submittedName>
        <fullName evidence="11">TonB family protein</fullName>
    </submittedName>
</protein>
<comment type="caution">
    <text evidence="11">The sequence shown here is derived from an EMBL/GenBank/DDBJ whole genome shotgun (WGS) entry which is preliminary data.</text>
</comment>
<keyword evidence="9" id="KW-0472">Membrane</keyword>
<dbReference type="PROSITE" id="PS52015">
    <property type="entry name" value="TONB_CTD"/>
    <property type="match status" value="2"/>
</dbReference>
<keyword evidence="3" id="KW-0813">Transport</keyword>
<feature type="domain" description="TonB C-terminal" evidence="10">
    <location>
        <begin position="273"/>
        <end position="364"/>
    </location>
</feature>
<dbReference type="PANTHER" id="PTHR33446">
    <property type="entry name" value="PROTEIN TONB-RELATED"/>
    <property type="match status" value="1"/>
</dbReference>
<dbReference type="InterPro" id="IPR037682">
    <property type="entry name" value="TonB_C"/>
</dbReference>
<dbReference type="NCBIfam" id="TIGR01352">
    <property type="entry name" value="tonB_Cterm"/>
    <property type="match status" value="2"/>
</dbReference>
<evidence type="ECO:0000313" key="11">
    <source>
        <dbReference type="EMBL" id="TYP99031.1"/>
    </source>
</evidence>
<dbReference type="GO" id="GO:0031992">
    <property type="term" value="F:energy transducer activity"/>
    <property type="evidence" value="ECO:0007669"/>
    <property type="project" value="TreeGrafter"/>
</dbReference>
<evidence type="ECO:0000256" key="6">
    <source>
        <dbReference type="ARBA" id="ARBA00022692"/>
    </source>
</evidence>
<keyword evidence="6" id="KW-0812">Transmembrane</keyword>
<evidence type="ECO:0000256" key="8">
    <source>
        <dbReference type="ARBA" id="ARBA00022989"/>
    </source>
</evidence>
<keyword evidence="4" id="KW-1003">Cell membrane</keyword>
<evidence type="ECO:0000256" key="9">
    <source>
        <dbReference type="ARBA" id="ARBA00023136"/>
    </source>
</evidence>
<evidence type="ECO:0000256" key="3">
    <source>
        <dbReference type="ARBA" id="ARBA00022448"/>
    </source>
</evidence>
<dbReference type="EMBL" id="VNIA01000002">
    <property type="protein sequence ID" value="TYP99031.1"/>
    <property type="molecule type" value="Genomic_DNA"/>
</dbReference>
<keyword evidence="7" id="KW-0653">Protein transport</keyword>
<evidence type="ECO:0000256" key="2">
    <source>
        <dbReference type="ARBA" id="ARBA00006555"/>
    </source>
</evidence>
<organism evidence="11 12">
    <name type="scientific">Tenacibaculum adriaticum</name>
    <dbReference type="NCBI Taxonomy" id="413713"/>
    <lineage>
        <taxon>Bacteria</taxon>
        <taxon>Pseudomonadati</taxon>
        <taxon>Bacteroidota</taxon>
        <taxon>Flavobacteriia</taxon>
        <taxon>Flavobacteriales</taxon>
        <taxon>Flavobacteriaceae</taxon>
        <taxon>Tenacibaculum</taxon>
    </lineage>
</organism>
<keyword evidence="8" id="KW-1133">Transmembrane helix</keyword>
<proteinExistence type="inferred from homology"/>
<keyword evidence="5" id="KW-0997">Cell inner membrane</keyword>
<dbReference type="GO" id="GO:0055085">
    <property type="term" value="P:transmembrane transport"/>
    <property type="evidence" value="ECO:0007669"/>
    <property type="project" value="InterPro"/>
</dbReference>
<dbReference type="GO" id="GO:0015031">
    <property type="term" value="P:protein transport"/>
    <property type="evidence" value="ECO:0007669"/>
    <property type="project" value="UniProtKB-KW"/>
</dbReference>
<dbReference type="InterPro" id="IPR006260">
    <property type="entry name" value="TonB/TolA_C"/>
</dbReference>
<dbReference type="PANTHER" id="PTHR33446:SF2">
    <property type="entry name" value="PROTEIN TONB"/>
    <property type="match status" value="1"/>
</dbReference>
<evidence type="ECO:0000259" key="10">
    <source>
        <dbReference type="PROSITE" id="PS52015"/>
    </source>
</evidence>
<dbReference type="OrthoDB" id="1522859at2"/>
<evidence type="ECO:0000256" key="5">
    <source>
        <dbReference type="ARBA" id="ARBA00022519"/>
    </source>
</evidence>
<evidence type="ECO:0000256" key="4">
    <source>
        <dbReference type="ARBA" id="ARBA00022475"/>
    </source>
</evidence>
<dbReference type="GO" id="GO:0098797">
    <property type="term" value="C:plasma membrane protein complex"/>
    <property type="evidence" value="ECO:0007669"/>
    <property type="project" value="TreeGrafter"/>
</dbReference>
<dbReference type="RefSeq" id="WP_148869821.1">
    <property type="nucleotide sequence ID" value="NZ_VNIA01000002.1"/>
</dbReference>
<accession>A0A5S5DT14</accession>
<comment type="subcellular location">
    <subcellularLocation>
        <location evidence="1">Cell inner membrane</location>
        <topology evidence="1">Single-pass membrane protein</topology>
        <orientation evidence="1">Periplasmic side</orientation>
    </subcellularLocation>
</comment>
<keyword evidence="12" id="KW-1185">Reference proteome</keyword>
<dbReference type="Gene3D" id="3.30.1150.10">
    <property type="match status" value="2"/>
</dbReference>
<reference evidence="11 12" key="1">
    <citation type="submission" date="2019-07" db="EMBL/GenBank/DDBJ databases">
        <title>Genomic Encyclopedia of Type Strains, Phase IV (KMG-IV): sequencing the most valuable type-strain genomes for metagenomic binning, comparative biology and taxonomic classification.</title>
        <authorList>
            <person name="Goeker M."/>
        </authorList>
    </citation>
    <scope>NUCLEOTIDE SEQUENCE [LARGE SCALE GENOMIC DNA]</scope>
    <source>
        <strain evidence="11 12">DSM 18961</strain>
    </source>
</reference>
<dbReference type="Proteomes" id="UP000323136">
    <property type="component" value="Unassembled WGS sequence"/>
</dbReference>
<dbReference type="Pfam" id="PF03544">
    <property type="entry name" value="TonB_C"/>
    <property type="match status" value="2"/>
</dbReference>
<dbReference type="InterPro" id="IPR051045">
    <property type="entry name" value="TonB-dependent_transducer"/>
</dbReference>
<sequence length="364" mass="41246">MRNKFLILCFIIISPLQIFSQSNKTCESSGEDLLEDLNSITKCSIEESKSDSKTSKTKNVSVVVSSRRRVIRKRDAATGLFTTNYTHKLNGLSKKNNIIDNLSLNNAEGLKIIPFDFVDEIPLFKSCEKVSIYQQSKCFKKELSSHIKKYLRYPEEAYERSIQGKVLVYFIINKDGSIGKMNIRSPYKGKLLGEEAERIIKKLPKFKPGKHNGSEVTVKYGLPITFRIPGVKPSNIKKATKNIELKEIYAFNELETLPQFEFCKKSNDTSLDCFNKQLVQHIQENFAYPSDAVDNNIHGVVNVRFVINKDGEVVNIQTKGPANGKILEIAARNLIEKLPKFKSGTKNGNSVNVKYSFPVNFELD</sequence>
<name>A0A5S5DT14_9FLAO</name>
<evidence type="ECO:0000256" key="1">
    <source>
        <dbReference type="ARBA" id="ARBA00004383"/>
    </source>
</evidence>
<evidence type="ECO:0000313" key="12">
    <source>
        <dbReference type="Proteomes" id="UP000323136"/>
    </source>
</evidence>
<dbReference type="AlphaFoldDB" id="A0A5S5DT14"/>
<gene>
    <name evidence="11" type="ORF">C7447_102349</name>
</gene>
<comment type="similarity">
    <text evidence="2">Belongs to the TonB family.</text>
</comment>
<evidence type="ECO:0000256" key="7">
    <source>
        <dbReference type="ARBA" id="ARBA00022927"/>
    </source>
</evidence>
<feature type="domain" description="TonB C-terminal" evidence="10">
    <location>
        <begin position="138"/>
        <end position="235"/>
    </location>
</feature>